<feature type="compositionally biased region" description="Polar residues" evidence="1">
    <location>
        <begin position="31"/>
        <end position="45"/>
    </location>
</feature>
<proteinExistence type="predicted"/>
<evidence type="ECO:0000313" key="2">
    <source>
        <dbReference type="EMBL" id="GGA65623.1"/>
    </source>
</evidence>
<reference evidence="2" key="2">
    <citation type="submission" date="2020-09" db="EMBL/GenBank/DDBJ databases">
        <authorList>
            <person name="Sun Q."/>
            <person name="Zhou Y."/>
        </authorList>
    </citation>
    <scope>NUCLEOTIDE SEQUENCE</scope>
    <source>
        <strain evidence="2">CGMCC 1.15447</strain>
    </source>
</reference>
<dbReference type="Proteomes" id="UP000648801">
    <property type="component" value="Unassembled WGS sequence"/>
</dbReference>
<name>A0A916RQM7_9BACT</name>
<dbReference type="AlphaFoldDB" id="A0A916RQM7"/>
<accession>A0A916RQM7</accession>
<protein>
    <submittedName>
        <fullName evidence="2">Uncharacterized protein</fullName>
    </submittedName>
</protein>
<evidence type="ECO:0000313" key="3">
    <source>
        <dbReference type="Proteomes" id="UP000648801"/>
    </source>
</evidence>
<feature type="compositionally biased region" description="Basic and acidic residues" evidence="1">
    <location>
        <begin position="1"/>
        <end position="10"/>
    </location>
</feature>
<reference evidence="2" key="1">
    <citation type="journal article" date="2014" name="Int. J. Syst. Evol. Microbiol.">
        <title>Complete genome sequence of Corynebacterium casei LMG S-19264T (=DSM 44701T), isolated from a smear-ripened cheese.</title>
        <authorList>
            <consortium name="US DOE Joint Genome Institute (JGI-PGF)"/>
            <person name="Walter F."/>
            <person name="Albersmeier A."/>
            <person name="Kalinowski J."/>
            <person name="Ruckert C."/>
        </authorList>
    </citation>
    <scope>NUCLEOTIDE SEQUENCE</scope>
    <source>
        <strain evidence="2">CGMCC 1.15447</strain>
    </source>
</reference>
<sequence>MNPGFKDETLRQAQGRLWGTRTRARKKEMQSRSSRFPPQRTSSPETPDRGRMTIVWSGSALCAAFGMAI</sequence>
<evidence type="ECO:0000256" key="1">
    <source>
        <dbReference type="SAM" id="MobiDB-lite"/>
    </source>
</evidence>
<keyword evidence="3" id="KW-1185">Reference proteome</keyword>
<dbReference type="EMBL" id="BMJB01000001">
    <property type="protein sequence ID" value="GGA65623.1"/>
    <property type="molecule type" value="Genomic_DNA"/>
</dbReference>
<feature type="region of interest" description="Disordered" evidence="1">
    <location>
        <begin position="1"/>
        <end position="51"/>
    </location>
</feature>
<comment type="caution">
    <text evidence="2">The sequence shown here is derived from an EMBL/GenBank/DDBJ whole genome shotgun (WGS) entry which is preliminary data.</text>
</comment>
<organism evidence="2 3">
    <name type="scientific">Edaphobacter acidisoli</name>
    <dbReference type="NCBI Taxonomy" id="2040573"/>
    <lineage>
        <taxon>Bacteria</taxon>
        <taxon>Pseudomonadati</taxon>
        <taxon>Acidobacteriota</taxon>
        <taxon>Terriglobia</taxon>
        <taxon>Terriglobales</taxon>
        <taxon>Acidobacteriaceae</taxon>
        <taxon>Edaphobacter</taxon>
    </lineage>
</organism>
<gene>
    <name evidence="2" type="ORF">GCM10011507_16510</name>
</gene>